<accession>A0A4U8Q172</accession>
<protein>
    <submittedName>
        <fullName evidence="4">Putative NAD(P)H-dependent FMN-containing oxidoreductase YwqN</fullName>
        <ecNumber evidence="4">1.-.-.-</ecNumber>
    </submittedName>
</protein>
<dbReference type="InterPro" id="IPR029039">
    <property type="entry name" value="Flavoprotein-like_sf"/>
</dbReference>
<keyword evidence="4" id="KW-0560">Oxidoreductase</keyword>
<dbReference type="InterPro" id="IPR005025">
    <property type="entry name" value="FMN_Rdtase-like_dom"/>
</dbReference>
<dbReference type="SUPFAM" id="SSF52218">
    <property type="entry name" value="Flavoproteins"/>
    <property type="match status" value="1"/>
</dbReference>
<reference evidence="4 5" key="1">
    <citation type="journal article" date="2019" name="Anaerobe">
        <title>Detection of Robinsoniella peoriensis in multiple bone samples of a trauma patient.</title>
        <authorList>
            <person name="Schrottner P."/>
            <person name="Hartwich K."/>
            <person name="Bunk B."/>
            <person name="Schober I."/>
            <person name="Helbig S."/>
            <person name="Rudolph W.W."/>
            <person name="Gunzer F."/>
        </authorList>
    </citation>
    <scope>NUCLEOTIDE SEQUENCE [LARGE SCALE GENOMIC DNA]</scope>
    <source>
        <strain evidence="4 5">DSM 106044</strain>
    </source>
</reference>
<dbReference type="GO" id="GO:0016491">
    <property type="term" value="F:oxidoreductase activity"/>
    <property type="evidence" value="ECO:0007669"/>
    <property type="project" value="UniProtKB-KW"/>
</dbReference>
<dbReference type="Proteomes" id="UP000306509">
    <property type="component" value="Unassembled WGS sequence"/>
</dbReference>
<gene>
    <name evidence="4" type="primary">ywqN</name>
    <name evidence="4" type="ORF">DSM106044_05079</name>
</gene>
<keyword evidence="5" id="KW-1185">Reference proteome</keyword>
<dbReference type="OrthoDB" id="9805976at2"/>
<dbReference type="Gene3D" id="3.40.50.360">
    <property type="match status" value="1"/>
</dbReference>
<keyword evidence="2" id="KW-0288">FMN</keyword>
<dbReference type="STRING" id="180332.GCA_000797495_00820"/>
<dbReference type="InterPro" id="IPR051796">
    <property type="entry name" value="ISF_SsuE-like"/>
</dbReference>
<evidence type="ECO:0000313" key="5">
    <source>
        <dbReference type="Proteomes" id="UP000306509"/>
    </source>
</evidence>
<keyword evidence="1" id="KW-0285">Flavoprotein</keyword>
<comment type="caution">
    <text evidence="4">The sequence shown here is derived from an EMBL/GenBank/DDBJ whole genome shotgun (WGS) entry which is preliminary data.</text>
</comment>
<dbReference type="EMBL" id="QGQD01000105">
    <property type="protein sequence ID" value="TLC98018.1"/>
    <property type="molecule type" value="Genomic_DNA"/>
</dbReference>
<feature type="domain" description="NADPH-dependent FMN reductase-like" evidence="3">
    <location>
        <begin position="4"/>
        <end position="124"/>
    </location>
</feature>
<evidence type="ECO:0000256" key="2">
    <source>
        <dbReference type="ARBA" id="ARBA00022643"/>
    </source>
</evidence>
<evidence type="ECO:0000259" key="3">
    <source>
        <dbReference type="Pfam" id="PF03358"/>
    </source>
</evidence>
<proteinExistence type="predicted"/>
<dbReference type="PANTHER" id="PTHR43278:SF4">
    <property type="entry name" value="NAD(P)H-DEPENDENT FMN-CONTAINING OXIDOREDUCTASE YWQN-RELATED"/>
    <property type="match status" value="1"/>
</dbReference>
<evidence type="ECO:0000256" key="1">
    <source>
        <dbReference type="ARBA" id="ARBA00022630"/>
    </source>
</evidence>
<sequence>MGKKIIILNGSPRQKGNTAGLIEAFTKGAESSGNTVMRFDLQKMNIHPCLGCYGGGKNPDSPCVQKDDMDQIYPYYIDADVVVLATPLYYWSMSGQLKCAFDRLFAVAECDSGYNNPKKDSILLMAAEGNGFDETVYWYDHLSQHIGWKDLGRVLAGGVMNVGDINGSEKLTEAENLGASIS</sequence>
<dbReference type="EC" id="1.-.-.-" evidence="4"/>
<dbReference type="Pfam" id="PF03358">
    <property type="entry name" value="FMN_red"/>
    <property type="match status" value="1"/>
</dbReference>
<dbReference type="PANTHER" id="PTHR43278">
    <property type="entry name" value="NAD(P)H-DEPENDENT FMN-CONTAINING OXIDOREDUCTASE YWQN-RELATED"/>
    <property type="match status" value="1"/>
</dbReference>
<evidence type="ECO:0000313" key="4">
    <source>
        <dbReference type="EMBL" id="TLC98018.1"/>
    </source>
</evidence>
<organism evidence="4 5">
    <name type="scientific">Robinsoniella peoriensis</name>
    <dbReference type="NCBI Taxonomy" id="180332"/>
    <lineage>
        <taxon>Bacteria</taxon>
        <taxon>Bacillati</taxon>
        <taxon>Bacillota</taxon>
        <taxon>Clostridia</taxon>
        <taxon>Lachnospirales</taxon>
        <taxon>Lachnospiraceae</taxon>
        <taxon>Robinsoniella</taxon>
    </lineage>
</organism>
<name>A0A4U8Q172_9FIRM</name>
<dbReference type="RefSeq" id="WP_044295414.1">
    <property type="nucleotide sequence ID" value="NZ_CABMJZ010000142.1"/>
</dbReference>
<dbReference type="AlphaFoldDB" id="A0A4U8Q172"/>